<sequence length="323" mass="35932">MSSLSKHTIILPYTTATPAGLKLVGNRYVPAISARDGLTLLFTHCTGAHKELWEPVIEHLFKSSDIASVIREAWSVDWQSHGEAAVFNEQATEVGPLTAVTEYGTGLRALLASEHLQGHQVIGIGHSAGATAILLSTLGVSVEKIAYKSITLVEPALSTRAEYEQYREGRVASLDATQKAIDSRRDIWQDRNEAIQHFKKRIPYKNWDPRILSLFAVSSLMAKISYMVDENEGRIIGKVTLKCTKIQEKKSFEDNEPHFTAVNRLSTLDASFPVHCIFGERTDIVPRHAHDSILEVRKMASIQFVKRAGHFVLQDNPDGSLYV</sequence>
<reference evidence="2 3" key="1">
    <citation type="journal article" date="2016" name="Mol. Biol. Evol.">
        <title>Comparative Genomics of Early-Diverging Mushroom-Forming Fungi Provides Insights into the Origins of Lignocellulose Decay Capabilities.</title>
        <authorList>
            <person name="Nagy L.G."/>
            <person name="Riley R."/>
            <person name="Tritt A."/>
            <person name="Adam C."/>
            <person name="Daum C."/>
            <person name="Floudas D."/>
            <person name="Sun H."/>
            <person name="Yadav J.S."/>
            <person name="Pangilinan J."/>
            <person name="Larsson K.H."/>
            <person name="Matsuura K."/>
            <person name="Barry K."/>
            <person name="Labutti K."/>
            <person name="Kuo R."/>
            <person name="Ohm R.A."/>
            <person name="Bhattacharya S.S."/>
            <person name="Shirouzu T."/>
            <person name="Yoshinaga Y."/>
            <person name="Martin F.M."/>
            <person name="Grigoriev I.V."/>
            <person name="Hibbett D.S."/>
        </authorList>
    </citation>
    <scope>NUCLEOTIDE SEQUENCE [LARGE SCALE GENOMIC DNA]</scope>
    <source>
        <strain evidence="2 3">93-53</strain>
    </source>
</reference>
<name>A0A165FI12_9APHY</name>
<dbReference type="InterPro" id="IPR029058">
    <property type="entry name" value="AB_hydrolase_fold"/>
</dbReference>
<proteinExistence type="predicted"/>
<protein>
    <submittedName>
        <fullName evidence="2">Alpha/beta-hydrolase</fullName>
    </submittedName>
</protein>
<dbReference type="Proteomes" id="UP000076871">
    <property type="component" value="Unassembled WGS sequence"/>
</dbReference>
<dbReference type="OrthoDB" id="94039at2759"/>
<gene>
    <name evidence="2" type="ORF">LAESUDRAFT_647839</name>
</gene>
<keyword evidence="3" id="KW-1185">Reference proteome</keyword>
<dbReference type="Pfam" id="PF12697">
    <property type="entry name" value="Abhydrolase_6"/>
    <property type="match status" value="1"/>
</dbReference>
<keyword evidence="2" id="KW-0378">Hydrolase</keyword>
<feature type="domain" description="AB hydrolase-1" evidence="1">
    <location>
        <begin position="40"/>
        <end position="318"/>
    </location>
</feature>
<dbReference type="InParanoid" id="A0A165FI12"/>
<accession>A0A165FI12</accession>
<dbReference type="InterPro" id="IPR000073">
    <property type="entry name" value="AB_hydrolase_1"/>
</dbReference>
<dbReference type="SUPFAM" id="SSF53474">
    <property type="entry name" value="alpha/beta-Hydrolases"/>
    <property type="match status" value="1"/>
</dbReference>
<dbReference type="GeneID" id="63821105"/>
<evidence type="ECO:0000259" key="1">
    <source>
        <dbReference type="Pfam" id="PF12697"/>
    </source>
</evidence>
<dbReference type="STRING" id="1314785.A0A165FI12"/>
<dbReference type="GO" id="GO:0016787">
    <property type="term" value="F:hydrolase activity"/>
    <property type="evidence" value="ECO:0007669"/>
    <property type="project" value="UniProtKB-KW"/>
</dbReference>
<dbReference type="Gene3D" id="3.40.50.1820">
    <property type="entry name" value="alpha/beta hydrolase"/>
    <property type="match status" value="1"/>
</dbReference>
<dbReference type="AlphaFoldDB" id="A0A165FI12"/>
<evidence type="ECO:0000313" key="3">
    <source>
        <dbReference type="Proteomes" id="UP000076871"/>
    </source>
</evidence>
<organism evidence="2 3">
    <name type="scientific">Laetiporus sulphureus 93-53</name>
    <dbReference type="NCBI Taxonomy" id="1314785"/>
    <lineage>
        <taxon>Eukaryota</taxon>
        <taxon>Fungi</taxon>
        <taxon>Dikarya</taxon>
        <taxon>Basidiomycota</taxon>
        <taxon>Agaricomycotina</taxon>
        <taxon>Agaricomycetes</taxon>
        <taxon>Polyporales</taxon>
        <taxon>Laetiporus</taxon>
    </lineage>
</organism>
<evidence type="ECO:0000313" key="2">
    <source>
        <dbReference type="EMBL" id="KZT09001.1"/>
    </source>
</evidence>
<dbReference type="RefSeq" id="XP_040766741.1">
    <property type="nucleotide sequence ID" value="XM_040904075.1"/>
</dbReference>
<dbReference type="EMBL" id="KV427613">
    <property type="protein sequence ID" value="KZT09001.1"/>
    <property type="molecule type" value="Genomic_DNA"/>
</dbReference>